<evidence type="ECO:0008006" key="4">
    <source>
        <dbReference type="Google" id="ProtNLM"/>
    </source>
</evidence>
<evidence type="ECO:0000313" key="2">
    <source>
        <dbReference type="EMBL" id="MFD1716889.1"/>
    </source>
</evidence>
<protein>
    <recommendedName>
        <fullName evidence="4">GPR1/FUN34/yaaH family protein</fullName>
    </recommendedName>
</protein>
<accession>A0ABW4L1K5</accession>
<keyword evidence="1" id="KW-0812">Transmembrane</keyword>
<feature type="transmembrane region" description="Helical" evidence="1">
    <location>
        <begin position="105"/>
        <end position="126"/>
    </location>
</feature>
<dbReference type="Proteomes" id="UP001597277">
    <property type="component" value="Unassembled WGS sequence"/>
</dbReference>
<proteinExistence type="predicted"/>
<dbReference type="EMBL" id="JBHUEE010000001">
    <property type="protein sequence ID" value="MFD1716889.1"/>
    <property type="molecule type" value="Genomic_DNA"/>
</dbReference>
<name>A0ABW4L1K5_9MICO</name>
<gene>
    <name evidence="2" type="ORF">ACFSE6_03520</name>
</gene>
<dbReference type="RefSeq" id="WP_388002306.1">
    <property type="nucleotide sequence ID" value="NZ_JBHUEE010000001.1"/>
</dbReference>
<keyword evidence="1" id="KW-1133">Transmembrane helix</keyword>
<feature type="transmembrane region" description="Helical" evidence="1">
    <location>
        <begin position="133"/>
        <end position="151"/>
    </location>
</feature>
<feature type="transmembrane region" description="Helical" evidence="1">
    <location>
        <begin position="25"/>
        <end position="47"/>
    </location>
</feature>
<keyword evidence="3" id="KW-1185">Reference proteome</keyword>
<evidence type="ECO:0000313" key="3">
    <source>
        <dbReference type="Proteomes" id="UP001597277"/>
    </source>
</evidence>
<keyword evidence="1" id="KW-0472">Membrane</keyword>
<feature type="transmembrane region" description="Helical" evidence="1">
    <location>
        <begin position="53"/>
        <end position="73"/>
    </location>
</feature>
<organism evidence="2 3">
    <name type="scientific">Georgenia deserti</name>
    <dbReference type="NCBI Taxonomy" id="2093781"/>
    <lineage>
        <taxon>Bacteria</taxon>
        <taxon>Bacillati</taxon>
        <taxon>Actinomycetota</taxon>
        <taxon>Actinomycetes</taxon>
        <taxon>Micrococcales</taxon>
        <taxon>Bogoriellaceae</taxon>
        <taxon>Georgenia</taxon>
    </lineage>
</organism>
<feature type="transmembrane region" description="Helical" evidence="1">
    <location>
        <begin position="80"/>
        <end position="99"/>
    </location>
</feature>
<comment type="caution">
    <text evidence="2">The sequence shown here is derived from an EMBL/GenBank/DDBJ whole genome shotgun (WGS) entry which is preliminary data.</text>
</comment>
<reference evidence="3" key="1">
    <citation type="journal article" date="2019" name="Int. J. Syst. Evol. Microbiol.">
        <title>The Global Catalogue of Microorganisms (GCM) 10K type strain sequencing project: providing services to taxonomists for standard genome sequencing and annotation.</title>
        <authorList>
            <consortium name="The Broad Institute Genomics Platform"/>
            <consortium name="The Broad Institute Genome Sequencing Center for Infectious Disease"/>
            <person name="Wu L."/>
            <person name="Ma J."/>
        </authorList>
    </citation>
    <scope>NUCLEOTIDE SEQUENCE [LARGE SCALE GENOMIC DNA]</scope>
    <source>
        <strain evidence="3">JCM 17130</strain>
    </source>
</reference>
<feature type="transmembrane region" description="Helical" evidence="1">
    <location>
        <begin position="163"/>
        <end position="181"/>
    </location>
</feature>
<evidence type="ECO:0000256" key="1">
    <source>
        <dbReference type="SAM" id="Phobius"/>
    </source>
</evidence>
<sequence length="225" mass="22596">MADEQAGRAPEVQIVVRPIGTPLPLGFLGLVVATTCFSALQLGWLPAEEGGTVALGVLVFTVPAQLIAAILGFQARDPVAGTGMGVLAGVWAAVALATYTGPPGATSPGLGVLLLAAAAAMLVPAAASLTKRVATAVMVLTSARFAVTGLAELTELGTWKSAAGVVGLVLAVVALYAALALEIEDAKHRTVLPTWRRGTGADALCDDPARQAAGVAAESGVRRQL</sequence>